<dbReference type="InterPro" id="IPR036412">
    <property type="entry name" value="HAD-like_sf"/>
</dbReference>
<name>A0AAD9MLS9_PROWI</name>
<keyword evidence="9" id="KW-1185">Reference proteome</keyword>
<keyword evidence="7" id="KW-0460">Magnesium</keyword>
<keyword evidence="7" id="KW-0479">Metal-binding</keyword>
<dbReference type="PIRSF" id="PIRSF000915">
    <property type="entry name" value="PGP-type_phosphatase"/>
    <property type="match status" value="1"/>
</dbReference>
<dbReference type="FunFam" id="3.40.50.1000:FF:000039">
    <property type="entry name" value="Phosphoglycolate phosphatase"/>
    <property type="match status" value="1"/>
</dbReference>
<gene>
    <name evidence="8" type="primary">PGLP1A</name>
    <name evidence="8" type="ORF">QBZ16_000028</name>
</gene>
<evidence type="ECO:0000313" key="8">
    <source>
        <dbReference type="EMBL" id="KAK2080175.1"/>
    </source>
</evidence>
<evidence type="ECO:0000256" key="2">
    <source>
        <dbReference type="ARBA" id="ARBA00006171"/>
    </source>
</evidence>
<dbReference type="PANTHER" id="PTHR19288">
    <property type="entry name" value="4-NITROPHENYLPHOSPHATASE-RELATED"/>
    <property type="match status" value="1"/>
</dbReference>
<sequence>MGKKLYFVTNNSTKSRAGYLKKFTQLGLNVQPEEIYSSSYAAAAYLKSINFPQDKKVYIVGQEGIQEELDLQGIQHIGGLADADKVVGPLRAGYKVEQDPDVGAVVVGYDRYINYYKMHYATLCARENPGCLFIATNCDAVAHITDVQEFPGAGAMVGALKGSIAREPILVGKPSEFMLGDIAKSSRLKRHEICMIGDRLDTDILFGKNGGLSTLLVLSGVTRKEQLLNPTNSIHPDMYVDSLADVARLAKLAGLVPA</sequence>
<comment type="catalytic activity">
    <reaction evidence="1 5">
        <text>2-phosphoglycolate + H2O = glycolate + phosphate</text>
        <dbReference type="Rhea" id="RHEA:14369"/>
        <dbReference type="ChEBI" id="CHEBI:15377"/>
        <dbReference type="ChEBI" id="CHEBI:29805"/>
        <dbReference type="ChEBI" id="CHEBI:43474"/>
        <dbReference type="ChEBI" id="CHEBI:58033"/>
        <dbReference type="EC" id="3.1.3.18"/>
    </reaction>
</comment>
<dbReference type="InterPro" id="IPR006349">
    <property type="entry name" value="PGP_euk"/>
</dbReference>
<dbReference type="EC" id="3.1.3.18" evidence="3 5"/>
<dbReference type="Pfam" id="PF13242">
    <property type="entry name" value="Hydrolase_like"/>
    <property type="match status" value="1"/>
</dbReference>
<feature type="binding site" evidence="7">
    <location>
        <position position="198"/>
    </location>
    <ligand>
        <name>Mg(2+)</name>
        <dbReference type="ChEBI" id="CHEBI:18420"/>
    </ligand>
</feature>
<dbReference type="SUPFAM" id="SSF56784">
    <property type="entry name" value="HAD-like"/>
    <property type="match status" value="1"/>
</dbReference>
<dbReference type="Pfam" id="PF13344">
    <property type="entry name" value="Hydrolase_6"/>
    <property type="match status" value="1"/>
</dbReference>
<reference evidence="8" key="1">
    <citation type="submission" date="2021-01" db="EMBL/GenBank/DDBJ databases">
        <authorList>
            <person name="Eckstrom K.M.E."/>
        </authorList>
    </citation>
    <scope>NUCLEOTIDE SEQUENCE</scope>
    <source>
        <strain evidence="8">UVCC 0001</strain>
    </source>
</reference>
<dbReference type="EMBL" id="JASFZW010000001">
    <property type="protein sequence ID" value="KAK2080175.1"/>
    <property type="molecule type" value="Genomic_DNA"/>
</dbReference>
<dbReference type="NCBIfam" id="TIGR01452">
    <property type="entry name" value="PGP_euk"/>
    <property type="match status" value="1"/>
</dbReference>
<dbReference type="PANTHER" id="PTHR19288:SF46">
    <property type="entry name" value="HALOACID DEHALOGENASE-LIKE HYDROLASE DOMAIN-CONTAINING PROTEIN 2"/>
    <property type="match status" value="1"/>
</dbReference>
<organism evidence="8 9">
    <name type="scientific">Prototheca wickerhamii</name>
    <dbReference type="NCBI Taxonomy" id="3111"/>
    <lineage>
        <taxon>Eukaryota</taxon>
        <taxon>Viridiplantae</taxon>
        <taxon>Chlorophyta</taxon>
        <taxon>core chlorophytes</taxon>
        <taxon>Trebouxiophyceae</taxon>
        <taxon>Chlorellales</taxon>
        <taxon>Chlorellaceae</taxon>
        <taxon>Prototheca</taxon>
    </lineage>
</organism>
<protein>
    <recommendedName>
        <fullName evidence="3 5">Phosphoglycolate phosphatase</fullName>
        <ecNumber evidence="3 5">3.1.3.18</ecNumber>
    </recommendedName>
</protein>
<evidence type="ECO:0000256" key="4">
    <source>
        <dbReference type="ARBA" id="ARBA00022801"/>
    </source>
</evidence>
<comment type="cofactor">
    <cofactor evidence="7">
        <name>Mg(2+)</name>
        <dbReference type="ChEBI" id="CHEBI:18420"/>
    </cofactor>
    <text evidence="7">Divalent metal ions. Mg(2+) is the most effective.</text>
</comment>
<dbReference type="NCBIfam" id="TIGR01460">
    <property type="entry name" value="HAD-SF-IIA"/>
    <property type="match status" value="1"/>
</dbReference>
<comment type="similarity">
    <text evidence="2">Belongs to the HAD-like hydrolase superfamily. CbbY/CbbZ/Gph/YieH family.</text>
</comment>
<dbReference type="InterPro" id="IPR006357">
    <property type="entry name" value="HAD-SF_hydro_IIA"/>
</dbReference>
<evidence type="ECO:0000313" key="9">
    <source>
        <dbReference type="Proteomes" id="UP001255856"/>
    </source>
</evidence>
<dbReference type="GO" id="GO:0008967">
    <property type="term" value="F:phosphoglycolate phosphatase activity"/>
    <property type="evidence" value="ECO:0007669"/>
    <property type="project" value="UniProtKB-EC"/>
</dbReference>
<keyword evidence="4 5" id="KW-0378">Hydrolase</keyword>
<feature type="binding site" evidence="6">
    <location>
        <position position="173"/>
    </location>
    <ligand>
        <name>substrate</name>
    </ligand>
</feature>
<evidence type="ECO:0000256" key="3">
    <source>
        <dbReference type="ARBA" id="ARBA00013078"/>
    </source>
</evidence>
<dbReference type="Proteomes" id="UP001255856">
    <property type="component" value="Unassembled WGS sequence"/>
</dbReference>
<evidence type="ECO:0000256" key="6">
    <source>
        <dbReference type="PIRSR" id="PIRSR000915-2"/>
    </source>
</evidence>
<accession>A0AAD9MLS9</accession>
<dbReference type="Gene3D" id="3.40.50.1000">
    <property type="entry name" value="HAD superfamily/HAD-like"/>
    <property type="match status" value="2"/>
</dbReference>
<evidence type="ECO:0000256" key="7">
    <source>
        <dbReference type="PIRSR" id="PIRSR000915-3"/>
    </source>
</evidence>
<dbReference type="AlphaFoldDB" id="A0AAD9MLS9"/>
<comment type="caution">
    <text evidence="8">The sequence shown here is derived from an EMBL/GenBank/DDBJ whole genome shotgun (WGS) entry which is preliminary data.</text>
</comment>
<proteinExistence type="inferred from homology"/>
<evidence type="ECO:0000256" key="1">
    <source>
        <dbReference type="ARBA" id="ARBA00000830"/>
    </source>
</evidence>
<evidence type="ECO:0000256" key="5">
    <source>
        <dbReference type="PIRNR" id="PIRNR000915"/>
    </source>
</evidence>
<dbReference type="InterPro" id="IPR023214">
    <property type="entry name" value="HAD_sf"/>
</dbReference>
<dbReference type="GO" id="GO:0005737">
    <property type="term" value="C:cytoplasm"/>
    <property type="evidence" value="ECO:0007669"/>
    <property type="project" value="TreeGrafter"/>
</dbReference>
<dbReference type="GO" id="GO:0046872">
    <property type="term" value="F:metal ion binding"/>
    <property type="evidence" value="ECO:0007669"/>
    <property type="project" value="UniProtKB-KW"/>
</dbReference>